<accession>A0A371FGX8</accession>
<dbReference type="Gene3D" id="3.30.70.270">
    <property type="match status" value="1"/>
</dbReference>
<evidence type="ECO:0000313" key="9">
    <source>
        <dbReference type="Proteomes" id="UP000257109"/>
    </source>
</evidence>
<evidence type="ECO:0000256" key="6">
    <source>
        <dbReference type="ARBA" id="ARBA00022918"/>
    </source>
</evidence>
<evidence type="ECO:0000256" key="5">
    <source>
        <dbReference type="ARBA" id="ARBA00022801"/>
    </source>
</evidence>
<dbReference type="InterPro" id="IPR000477">
    <property type="entry name" value="RT_dom"/>
</dbReference>
<dbReference type="OrthoDB" id="41323at2759"/>
<dbReference type="InterPro" id="IPR050951">
    <property type="entry name" value="Retrovirus_Pol_polyprotein"/>
</dbReference>
<dbReference type="Pfam" id="PF00078">
    <property type="entry name" value="RVT_1"/>
    <property type="match status" value="1"/>
</dbReference>
<dbReference type="InterPro" id="IPR043128">
    <property type="entry name" value="Rev_trsase/Diguanyl_cyclase"/>
</dbReference>
<keyword evidence="5" id="KW-0378">Hydrolase</keyword>
<dbReference type="Pfam" id="PF17917">
    <property type="entry name" value="RT_RNaseH"/>
    <property type="match status" value="1"/>
</dbReference>
<evidence type="ECO:0000256" key="3">
    <source>
        <dbReference type="ARBA" id="ARBA00022722"/>
    </source>
</evidence>
<keyword evidence="4" id="KW-0255">Endonuclease</keyword>
<keyword evidence="9" id="KW-1185">Reference proteome</keyword>
<name>A0A371FGX8_MUCPR</name>
<sequence>MPFGLTNAFSTFMRLMNHMLRSLIRCCVVIYFDDILVYFACVDDHLVHVRNVLQLLRDEPLYVNLEKCTFFTTEVNFLGYVVGSQGAQVDKEKILVPLLPPLNEVIKKDVVQYPHFGTSSFSEGNSIVFFSKKLKGTQLNYTTYDKKLYALVTALQVWQQLSNEFVIHSEHESLKNLRGQHKLNKRHAKWHKQGKDNIIADTLSRRHTLFAMLEIKLLGFESLKDLYVSGDDFKKAYNSSSKMLYHANSVNRGFFRHEGFLFKKKRLCVPRSSIRELLVREAHKGGMMGHFGE</sequence>
<gene>
    <name evidence="8" type="primary">Tf2-9</name>
    <name evidence="8" type="ORF">CR513_42291</name>
</gene>
<dbReference type="PROSITE" id="PS50878">
    <property type="entry name" value="RT_POL"/>
    <property type="match status" value="1"/>
</dbReference>
<feature type="domain" description="Reverse transcriptase" evidence="7">
    <location>
        <begin position="1"/>
        <end position="82"/>
    </location>
</feature>
<evidence type="ECO:0000313" key="8">
    <source>
        <dbReference type="EMBL" id="RDX77568.1"/>
    </source>
</evidence>
<evidence type="ECO:0000259" key="7">
    <source>
        <dbReference type="PROSITE" id="PS50878"/>
    </source>
</evidence>
<keyword evidence="1" id="KW-0808">Transferase</keyword>
<dbReference type="FunFam" id="3.30.70.270:FF:000003">
    <property type="entry name" value="Transposon Ty3-G Gag-Pol polyprotein"/>
    <property type="match status" value="1"/>
</dbReference>
<evidence type="ECO:0000256" key="1">
    <source>
        <dbReference type="ARBA" id="ARBA00022679"/>
    </source>
</evidence>
<protein>
    <submittedName>
        <fullName evidence="8">Tf2-9</fullName>
    </submittedName>
</protein>
<dbReference type="Proteomes" id="UP000257109">
    <property type="component" value="Unassembled WGS sequence"/>
</dbReference>
<dbReference type="GO" id="GO:0004519">
    <property type="term" value="F:endonuclease activity"/>
    <property type="evidence" value="ECO:0007669"/>
    <property type="project" value="UniProtKB-KW"/>
</dbReference>
<proteinExistence type="predicted"/>
<evidence type="ECO:0000256" key="2">
    <source>
        <dbReference type="ARBA" id="ARBA00022695"/>
    </source>
</evidence>
<feature type="non-terminal residue" evidence="8">
    <location>
        <position position="1"/>
    </location>
</feature>
<dbReference type="InterPro" id="IPR043502">
    <property type="entry name" value="DNA/RNA_pol_sf"/>
</dbReference>
<keyword evidence="6" id="KW-0695">RNA-directed DNA polymerase</keyword>
<dbReference type="CDD" id="cd01647">
    <property type="entry name" value="RT_LTR"/>
    <property type="match status" value="1"/>
</dbReference>
<dbReference type="SUPFAM" id="SSF56672">
    <property type="entry name" value="DNA/RNA polymerases"/>
    <property type="match status" value="1"/>
</dbReference>
<dbReference type="EMBL" id="QJKJ01009139">
    <property type="protein sequence ID" value="RDX77568.1"/>
    <property type="molecule type" value="Genomic_DNA"/>
</dbReference>
<dbReference type="PANTHER" id="PTHR37984">
    <property type="entry name" value="PROTEIN CBG26694"/>
    <property type="match status" value="1"/>
</dbReference>
<reference evidence="8" key="1">
    <citation type="submission" date="2018-05" db="EMBL/GenBank/DDBJ databases">
        <title>Draft genome of Mucuna pruriens seed.</title>
        <authorList>
            <person name="Nnadi N.E."/>
            <person name="Vos R."/>
            <person name="Hasami M.H."/>
            <person name="Devisetty U.K."/>
            <person name="Aguiy J.C."/>
        </authorList>
    </citation>
    <scope>NUCLEOTIDE SEQUENCE [LARGE SCALE GENOMIC DNA]</scope>
    <source>
        <strain evidence="8">JCA_2017</strain>
    </source>
</reference>
<keyword evidence="2" id="KW-0548">Nucleotidyltransferase</keyword>
<dbReference type="PANTHER" id="PTHR37984:SF5">
    <property type="entry name" value="PROTEIN NYNRIN-LIKE"/>
    <property type="match status" value="1"/>
</dbReference>
<keyword evidence="3" id="KW-0540">Nuclease</keyword>
<dbReference type="AlphaFoldDB" id="A0A371FGX8"/>
<dbReference type="GO" id="GO:0016787">
    <property type="term" value="F:hydrolase activity"/>
    <property type="evidence" value="ECO:0007669"/>
    <property type="project" value="UniProtKB-KW"/>
</dbReference>
<organism evidence="8 9">
    <name type="scientific">Mucuna pruriens</name>
    <name type="common">Velvet bean</name>
    <name type="synonym">Dolichos pruriens</name>
    <dbReference type="NCBI Taxonomy" id="157652"/>
    <lineage>
        <taxon>Eukaryota</taxon>
        <taxon>Viridiplantae</taxon>
        <taxon>Streptophyta</taxon>
        <taxon>Embryophyta</taxon>
        <taxon>Tracheophyta</taxon>
        <taxon>Spermatophyta</taxon>
        <taxon>Magnoliopsida</taxon>
        <taxon>eudicotyledons</taxon>
        <taxon>Gunneridae</taxon>
        <taxon>Pentapetalae</taxon>
        <taxon>rosids</taxon>
        <taxon>fabids</taxon>
        <taxon>Fabales</taxon>
        <taxon>Fabaceae</taxon>
        <taxon>Papilionoideae</taxon>
        <taxon>50 kb inversion clade</taxon>
        <taxon>NPAAA clade</taxon>
        <taxon>indigoferoid/millettioid clade</taxon>
        <taxon>Phaseoleae</taxon>
        <taxon>Mucuna</taxon>
    </lineage>
</organism>
<evidence type="ECO:0000256" key="4">
    <source>
        <dbReference type="ARBA" id="ARBA00022759"/>
    </source>
</evidence>
<comment type="caution">
    <text evidence="8">The sequence shown here is derived from an EMBL/GenBank/DDBJ whole genome shotgun (WGS) entry which is preliminary data.</text>
</comment>
<dbReference type="InterPro" id="IPR041373">
    <property type="entry name" value="RT_RNaseH"/>
</dbReference>
<dbReference type="GO" id="GO:0003964">
    <property type="term" value="F:RNA-directed DNA polymerase activity"/>
    <property type="evidence" value="ECO:0007669"/>
    <property type="project" value="UniProtKB-KW"/>
</dbReference>